<dbReference type="SUPFAM" id="SSF50475">
    <property type="entry name" value="FMN-binding split barrel"/>
    <property type="match status" value="1"/>
</dbReference>
<dbReference type="Pfam" id="PF01613">
    <property type="entry name" value="Flavin_Reduct"/>
    <property type="match status" value="1"/>
</dbReference>
<dbReference type="GO" id="GO:0010181">
    <property type="term" value="F:FMN binding"/>
    <property type="evidence" value="ECO:0007669"/>
    <property type="project" value="InterPro"/>
</dbReference>
<dbReference type="AlphaFoldDB" id="A0A943ED24"/>
<evidence type="ECO:0000313" key="3">
    <source>
        <dbReference type="EMBL" id="MBS5519972.1"/>
    </source>
</evidence>
<dbReference type="InterPro" id="IPR052174">
    <property type="entry name" value="Flavoredoxin"/>
</dbReference>
<dbReference type="PANTHER" id="PTHR43567">
    <property type="entry name" value="FLAVOREDOXIN-RELATED-RELATED"/>
    <property type="match status" value="1"/>
</dbReference>
<dbReference type="InterPro" id="IPR002563">
    <property type="entry name" value="Flavin_Rdtase-like_dom"/>
</dbReference>
<reference evidence="3" key="1">
    <citation type="submission" date="2021-02" db="EMBL/GenBank/DDBJ databases">
        <title>Infant gut strain persistence is associated with maternal origin, phylogeny, and functional potential including surface adhesion and iron acquisition.</title>
        <authorList>
            <person name="Lou Y.C."/>
        </authorList>
    </citation>
    <scope>NUCLEOTIDE SEQUENCE</scope>
    <source>
        <strain evidence="3">L3_106_000M1_dasL3_106_000M1_concoct_15</strain>
    </source>
</reference>
<dbReference type="EMBL" id="JAGZCZ010000006">
    <property type="protein sequence ID" value="MBS5519972.1"/>
    <property type="molecule type" value="Genomic_DNA"/>
</dbReference>
<dbReference type="PANTHER" id="PTHR43567:SF5">
    <property type="entry name" value="HYPOTHETICAL CYTOSOLIC PROTEIN"/>
    <property type="match status" value="1"/>
</dbReference>
<evidence type="ECO:0000256" key="1">
    <source>
        <dbReference type="ARBA" id="ARBA00038054"/>
    </source>
</evidence>
<comment type="caution">
    <text evidence="3">The sequence shown here is derived from an EMBL/GenBank/DDBJ whole genome shotgun (WGS) entry which is preliminary data.</text>
</comment>
<dbReference type="Gene3D" id="2.30.110.10">
    <property type="entry name" value="Electron Transport, Fmn-binding Protein, Chain A"/>
    <property type="match status" value="1"/>
</dbReference>
<evidence type="ECO:0000313" key="4">
    <source>
        <dbReference type="Proteomes" id="UP000754226"/>
    </source>
</evidence>
<feature type="domain" description="Flavin reductase like" evidence="2">
    <location>
        <begin position="15"/>
        <end position="130"/>
    </location>
</feature>
<gene>
    <name evidence="3" type="ORF">KHX13_06565</name>
</gene>
<evidence type="ECO:0000259" key="2">
    <source>
        <dbReference type="Pfam" id="PF01613"/>
    </source>
</evidence>
<accession>A0A943ED24</accession>
<proteinExistence type="inferred from homology"/>
<dbReference type="Proteomes" id="UP000754226">
    <property type="component" value="Unassembled WGS sequence"/>
</dbReference>
<sequence>MNEHIEPFSYAETLMQALPKGVLLSTEKKGAMNTMVIGWGALGTNWGKPVLTVYVRESRLTRDFLDASGEFTVNVPLGTVDPEIIKVCGSKSGRDLDKIKALNLTAQPGETVKAPAFKELPLTFECKVLFRQVEALENLAQREGKWYPADKNGNKDRHIQYIAEITSAYIVK</sequence>
<dbReference type="GO" id="GO:0016646">
    <property type="term" value="F:oxidoreductase activity, acting on the CH-NH group of donors, NAD or NADP as acceptor"/>
    <property type="evidence" value="ECO:0007669"/>
    <property type="project" value="UniProtKB-ARBA"/>
</dbReference>
<organism evidence="3 4">
    <name type="scientific">Acidaminococcus intestini</name>
    <dbReference type="NCBI Taxonomy" id="187327"/>
    <lineage>
        <taxon>Bacteria</taxon>
        <taxon>Bacillati</taxon>
        <taxon>Bacillota</taxon>
        <taxon>Negativicutes</taxon>
        <taxon>Acidaminococcales</taxon>
        <taxon>Acidaminococcaceae</taxon>
        <taxon>Acidaminococcus</taxon>
    </lineage>
</organism>
<dbReference type="InterPro" id="IPR012349">
    <property type="entry name" value="Split_barrel_FMN-bd"/>
</dbReference>
<protein>
    <submittedName>
        <fullName evidence="3">Flavin reductase</fullName>
    </submittedName>
</protein>
<comment type="similarity">
    <text evidence="1">Belongs to the flavoredoxin family.</text>
</comment>
<name>A0A943ED24_9FIRM</name>